<dbReference type="Proteomes" id="UP001158067">
    <property type="component" value="Unassembled WGS sequence"/>
</dbReference>
<dbReference type="EMBL" id="FXUG01000001">
    <property type="protein sequence ID" value="SMP39167.1"/>
    <property type="molecule type" value="Genomic_DNA"/>
</dbReference>
<evidence type="ECO:0000313" key="1">
    <source>
        <dbReference type="EMBL" id="SMP39167.1"/>
    </source>
</evidence>
<protein>
    <submittedName>
        <fullName evidence="1">Uncharacterized protein</fullName>
    </submittedName>
</protein>
<evidence type="ECO:0000313" key="2">
    <source>
        <dbReference type="Proteomes" id="UP001158067"/>
    </source>
</evidence>
<reference evidence="1 2" key="1">
    <citation type="submission" date="2017-05" db="EMBL/GenBank/DDBJ databases">
        <authorList>
            <person name="Varghese N."/>
            <person name="Submissions S."/>
        </authorList>
    </citation>
    <scope>NUCLEOTIDE SEQUENCE [LARGE SCALE GENOMIC DNA]</scope>
    <source>
        <strain evidence="1 2">DSM 25457</strain>
    </source>
</reference>
<organism evidence="1 2">
    <name type="scientific">Neorhodopirellula lusitana</name>
    <dbReference type="NCBI Taxonomy" id="445327"/>
    <lineage>
        <taxon>Bacteria</taxon>
        <taxon>Pseudomonadati</taxon>
        <taxon>Planctomycetota</taxon>
        <taxon>Planctomycetia</taxon>
        <taxon>Pirellulales</taxon>
        <taxon>Pirellulaceae</taxon>
        <taxon>Neorhodopirellula</taxon>
    </lineage>
</organism>
<accession>A0ABY1PPR6</accession>
<sequence length="161" mass="17798">MAKQESDREDLLAESINLPRRGRVTGPNSREWIVGWRKDSSLSLFVDADPVFQFNSAGELRRAYVDGKKLAADQGKLCELVRSPNPTGQISLSRQALNGEQFLAVQDRFKRATDELKAALSHPDTKIEAIGLDATSLVQSIRDWLDSSHIPLIVAQTPNAS</sequence>
<name>A0ABY1PPR6_9BACT</name>
<proteinExistence type="predicted"/>
<comment type="caution">
    <text evidence="1">The sequence shown here is derived from an EMBL/GenBank/DDBJ whole genome shotgun (WGS) entry which is preliminary data.</text>
</comment>
<gene>
    <name evidence="1" type="ORF">SAMN06265222_101262</name>
</gene>
<keyword evidence="2" id="KW-1185">Reference proteome</keyword>
<dbReference type="RefSeq" id="WP_283430510.1">
    <property type="nucleotide sequence ID" value="NZ_FXUG01000001.1"/>
</dbReference>